<dbReference type="EMBL" id="GBHO01006419">
    <property type="protein sequence ID" value="JAG37185.1"/>
    <property type="molecule type" value="Transcribed_RNA"/>
</dbReference>
<feature type="non-terminal residue" evidence="1">
    <location>
        <position position="1"/>
    </location>
</feature>
<dbReference type="GO" id="GO:0016740">
    <property type="term" value="F:transferase activity"/>
    <property type="evidence" value="ECO:0007669"/>
    <property type="project" value="UniProtKB-KW"/>
</dbReference>
<name>A0A0A9YYA7_LYGHE</name>
<protein>
    <submittedName>
        <fullName evidence="1">Aspartyl/glutamyl-tRNA(Asn/Gln) amidotransferase subunit B</fullName>
    </submittedName>
</protein>
<proteinExistence type="predicted"/>
<evidence type="ECO:0000313" key="1">
    <source>
        <dbReference type="EMBL" id="JAG37184.1"/>
    </source>
</evidence>
<reference evidence="1" key="1">
    <citation type="journal article" date="2014" name="PLoS ONE">
        <title>Transcriptome-Based Identification of ABC Transporters in the Western Tarnished Plant Bug Lygus hesperus.</title>
        <authorList>
            <person name="Hull J.J."/>
            <person name="Chaney K."/>
            <person name="Geib S.M."/>
            <person name="Fabrick J.A."/>
            <person name="Brent C.S."/>
            <person name="Walsh D."/>
            <person name="Lavine L.C."/>
        </authorList>
    </citation>
    <scope>NUCLEOTIDE SEQUENCE</scope>
</reference>
<gene>
    <name evidence="1" type="primary">gatB_7</name>
    <name evidence="2" type="synonym">gatB_6</name>
    <name evidence="2" type="ORF">CM83_32698</name>
    <name evidence="1" type="ORF">CM83_32699</name>
</gene>
<dbReference type="EMBL" id="GBHO01006420">
    <property type="protein sequence ID" value="JAG37184.1"/>
    <property type="molecule type" value="Transcribed_RNA"/>
</dbReference>
<sequence length="224" mass="25724">VQYELYLLHHVSQTTSGGLTTETFSYNKCSGSPYLIPRDEILNRTNGYFSVTSSNWEVRIQTNVRTESVPTKKPNYVFEDFVWNMKENDVNRNAQSTSKVTLPLFKTYNHSVEQLWQLEVYPEGDSEENLHKLSTDLCYFGLNDVKVQYEMTVLEYIFADSYSGLAVEVFTYGKCARHPKFVSNDPLPFNILGFGAYIDIGLRIQTERKTVQDQPLAVSVTKKP</sequence>
<accession>A0A0A9YYA7</accession>
<reference evidence="1" key="2">
    <citation type="submission" date="2014-07" db="EMBL/GenBank/DDBJ databases">
        <authorList>
            <person name="Hull J."/>
        </authorList>
    </citation>
    <scope>NUCLEOTIDE SEQUENCE</scope>
</reference>
<dbReference type="AlphaFoldDB" id="A0A0A9YYA7"/>
<organism evidence="1">
    <name type="scientific">Lygus hesperus</name>
    <name type="common">Western plant bug</name>
    <dbReference type="NCBI Taxonomy" id="30085"/>
    <lineage>
        <taxon>Eukaryota</taxon>
        <taxon>Metazoa</taxon>
        <taxon>Ecdysozoa</taxon>
        <taxon>Arthropoda</taxon>
        <taxon>Hexapoda</taxon>
        <taxon>Insecta</taxon>
        <taxon>Pterygota</taxon>
        <taxon>Neoptera</taxon>
        <taxon>Paraneoptera</taxon>
        <taxon>Hemiptera</taxon>
        <taxon>Heteroptera</taxon>
        <taxon>Panheteroptera</taxon>
        <taxon>Cimicomorpha</taxon>
        <taxon>Miridae</taxon>
        <taxon>Mirini</taxon>
        <taxon>Lygus</taxon>
    </lineage>
</organism>
<evidence type="ECO:0000313" key="2">
    <source>
        <dbReference type="EMBL" id="JAG37185.1"/>
    </source>
</evidence>
<keyword evidence="1" id="KW-0808">Transferase</keyword>